<reference evidence="3" key="1">
    <citation type="journal article" date="2019" name="Int. J. Syst. Evol. Microbiol.">
        <title>The Global Catalogue of Microorganisms (GCM) 10K type strain sequencing project: providing services to taxonomists for standard genome sequencing and annotation.</title>
        <authorList>
            <consortium name="The Broad Institute Genomics Platform"/>
            <consortium name="The Broad Institute Genome Sequencing Center for Infectious Disease"/>
            <person name="Wu L."/>
            <person name="Ma J."/>
        </authorList>
    </citation>
    <scope>NUCLEOTIDE SEQUENCE [LARGE SCALE GENOMIC DNA]</scope>
    <source>
        <strain evidence="3">KACC 14249</strain>
    </source>
</reference>
<dbReference type="RefSeq" id="WP_345714785.1">
    <property type="nucleotide sequence ID" value="NZ_BAABFP010000002.1"/>
</dbReference>
<dbReference type="Proteomes" id="UP001596189">
    <property type="component" value="Unassembled WGS sequence"/>
</dbReference>
<comment type="caution">
    <text evidence="2">The sequence shown here is derived from an EMBL/GenBank/DDBJ whole genome shotgun (WGS) entry which is preliminary data.</text>
</comment>
<protein>
    <recommendedName>
        <fullName evidence="4">Secreted protein</fullName>
    </recommendedName>
</protein>
<keyword evidence="3" id="KW-1185">Reference proteome</keyword>
<gene>
    <name evidence="2" type="ORF">ACFQDO_15370</name>
</gene>
<evidence type="ECO:0008006" key="4">
    <source>
        <dbReference type="Google" id="ProtNLM"/>
    </source>
</evidence>
<sequence>MRKAVMGLATVGLAATTLLVAPSGAQAASTSWSSSGLTGVQASGTWYVSGGRLYVTGRLYDTAGDNKWVRLYVHFKKDCCALVVDNKNGNNTSVPFTFSTASTTSGIRVEELLKSTLASQEGGWVTIR</sequence>
<dbReference type="EMBL" id="JBHSRD010000004">
    <property type="protein sequence ID" value="MFC6008517.1"/>
    <property type="molecule type" value="Genomic_DNA"/>
</dbReference>
<organism evidence="2 3">
    <name type="scientific">Angustibacter luteus</name>
    <dbReference type="NCBI Taxonomy" id="658456"/>
    <lineage>
        <taxon>Bacteria</taxon>
        <taxon>Bacillati</taxon>
        <taxon>Actinomycetota</taxon>
        <taxon>Actinomycetes</taxon>
        <taxon>Kineosporiales</taxon>
        <taxon>Kineosporiaceae</taxon>
    </lineage>
</organism>
<evidence type="ECO:0000313" key="2">
    <source>
        <dbReference type="EMBL" id="MFC6008517.1"/>
    </source>
</evidence>
<proteinExistence type="predicted"/>
<accession>A0ABW1JI07</accession>
<evidence type="ECO:0000313" key="3">
    <source>
        <dbReference type="Proteomes" id="UP001596189"/>
    </source>
</evidence>
<feature type="signal peptide" evidence="1">
    <location>
        <begin position="1"/>
        <end position="27"/>
    </location>
</feature>
<name>A0ABW1JI07_9ACTN</name>
<feature type="chain" id="PRO_5046281450" description="Secreted protein" evidence="1">
    <location>
        <begin position="28"/>
        <end position="128"/>
    </location>
</feature>
<evidence type="ECO:0000256" key="1">
    <source>
        <dbReference type="SAM" id="SignalP"/>
    </source>
</evidence>
<keyword evidence="1" id="KW-0732">Signal</keyword>